<name>E4KMB4_9LACT</name>
<protein>
    <submittedName>
        <fullName evidence="1">Putative esterase</fullName>
    </submittedName>
</protein>
<sequence>MAILEVKFMSKALMRTVAVNVYLPTDRFSMNEEIEVPLPYKTLYLLHGVMGSQDDWLLKTNILDLAAEANLAVIMPAGENQFYVDQPDGMTHFSQFIGQELVTMTRHMFPLSYKAEDTYIAGLSMGGYGALINGLANPQHFSVIGAFSSALIMDHAQVSRLDQAIPFKNRTYYQAIFGDIPSILNSYKNPTFTIDQALAKGQTLPKIFMTCGTEDTLMTANREFYQANKDKDVDISLHESEGGHEWPFWQKSIQAFIQELNL</sequence>
<dbReference type="InterPro" id="IPR029058">
    <property type="entry name" value="AB_hydrolase_fold"/>
</dbReference>
<reference evidence="1 2" key="1">
    <citation type="submission" date="2010-10" db="EMBL/GenBank/DDBJ databases">
        <authorList>
            <person name="Durkin A.S."/>
            <person name="Madupu R."/>
            <person name="Torralba M."/>
            <person name="Gillis M."/>
            <person name="Methe B."/>
            <person name="Sutton G."/>
            <person name="Nelson K.E."/>
        </authorList>
    </citation>
    <scope>NUCLEOTIDE SEQUENCE [LARGE SCALE GENOMIC DNA]</scope>
    <source>
        <strain evidence="1 2">ACS-139-V-Col8</strain>
    </source>
</reference>
<dbReference type="InterPro" id="IPR050583">
    <property type="entry name" value="Mycobacterial_A85_antigen"/>
</dbReference>
<evidence type="ECO:0000313" key="1">
    <source>
        <dbReference type="EMBL" id="EFR31904.1"/>
    </source>
</evidence>
<dbReference type="Pfam" id="PF00756">
    <property type="entry name" value="Esterase"/>
    <property type="match status" value="1"/>
</dbReference>
<dbReference type="OrthoDB" id="9803578at2"/>
<dbReference type="SUPFAM" id="SSF53474">
    <property type="entry name" value="alpha/beta-Hydrolases"/>
    <property type="match status" value="1"/>
</dbReference>
<dbReference type="GO" id="GO:0016747">
    <property type="term" value="F:acyltransferase activity, transferring groups other than amino-acyl groups"/>
    <property type="evidence" value="ECO:0007669"/>
    <property type="project" value="TreeGrafter"/>
</dbReference>
<dbReference type="PANTHER" id="PTHR48098">
    <property type="entry name" value="ENTEROCHELIN ESTERASE-RELATED"/>
    <property type="match status" value="1"/>
</dbReference>
<dbReference type="RefSeq" id="WP_006417638.1">
    <property type="nucleotide sequence ID" value="NZ_AENN01000003.1"/>
</dbReference>
<dbReference type="AlphaFoldDB" id="E4KMB4"/>
<dbReference type="InterPro" id="IPR000801">
    <property type="entry name" value="Esterase-like"/>
</dbReference>
<organism evidence="1 2">
    <name type="scientific">Eremococcus coleocola ACS-139-V-Col8</name>
    <dbReference type="NCBI Taxonomy" id="908337"/>
    <lineage>
        <taxon>Bacteria</taxon>
        <taxon>Bacillati</taxon>
        <taxon>Bacillota</taxon>
        <taxon>Bacilli</taxon>
        <taxon>Lactobacillales</taxon>
        <taxon>Aerococcaceae</taxon>
        <taxon>Eremococcus</taxon>
    </lineage>
</organism>
<dbReference type="STRING" id="908337.HMPREF9257_0490"/>
<accession>E4KMB4</accession>
<dbReference type="Proteomes" id="UP000005990">
    <property type="component" value="Unassembled WGS sequence"/>
</dbReference>
<dbReference type="EMBL" id="AENN01000003">
    <property type="protein sequence ID" value="EFR31904.1"/>
    <property type="molecule type" value="Genomic_DNA"/>
</dbReference>
<dbReference type="eggNOG" id="COG0627">
    <property type="taxonomic scope" value="Bacteria"/>
</dbReference>
<keyword evidence="2" id="KW-1185">Reference proteome</keyword>
<comment type="caution">
    <text evidence="1">The sequence shown here is derived from an EMBL/GenBank/DDBJ whole genome shotgun (WGS) entry which is preliminary data.</text>
</comment>
<evidence type="ECO:0000313" key="2">
    <source>
        <dbReference type="Proteomes" id="UP000005990"/>
    </source>
</evidence>
<gene>
    <name evidence="1" type="ORF">HMPREF9257_0490</name>
</gene>
<proteinExistence type="predicted"/>
<dbReference type="PANTHER" id="PTHR48098:SF1">
    <property type="entry name" value="DIACYLGLYCEROL ACYLTRANSFERASE_MYCOLYLTRANSFERASE AG85A"/>
    <property type="match status" value="1"/>
</dbReference>
<dbReference type="Gene3D" id="3.40.50.1820">
    <property type="entry name" value="alpha/beta hydrolase"/>
    <property type="match status" value="1"/>
</dbReference>